<evidence type="ECO:0000256" key="1">
    <source>
        <dbReference type="SAM" id="MobiDB-lite"/>
    </source>
</evidence>
<feature type="compositionally biased region" description="Basic and acidic residues" evidence="1">
    <location>
        <begin position="1433"/>
        <end position="1445"/>
    </location>
</feature>
<feature type="region of interest" description="Disordered" evidence="1">
    <location>
        <begin position="1365"/>
        <end position="1392"/>
    </location>
</feature>
<feature type="compositionally biased region" description="Basic and acidic residues" evidence="1">
    <location>
        <begin position="1273"/>
        <end position="1282"/>
    </location>
</feature>
<feature type="region of interest" description="Disordered" evidence="1">
    <location>
        <begin position="1433"/>
        <end position="1487"/>
    </location>
</feature>
<name>A0A0P1BML9_9BASI</name>
<feature type="compositionally biased region" description="Pro residues" evidence="1">
    <location>
        <begin position="978"/>
        <end position="991"/>
    </location>
</feature>
<dbReference type="OrthoDB" id="10353104at2759"/>
<feature type="compositionally biased region" description="Polar residues" evidence="1">
    <location>
        <begin position="362"/>
        <end position="411"/>
    </location>
</feature>
<protein>
    <submittedName>
        <fullName evidence="3">Uncharacterized protein</fullName>
    </submittedName>
</protein>
<feature type="compositionally biased region" description="Low complexity" evidence="1">
    <location>
        <begin position="1202"/>
        <end position="1217"/>
    </location>
</feature>
<feature type="compositionally biased region" description="Polar residues" evidence="1">
    <location>
        <begin position="1468"/>
        <end position="1479"/>
    </location>
</feature>
<feature type="compositionally biased region" description="Low complexity" evidence="1">
    <location>
        <begin position="817"/>
        <end position="846"/>
    </location>
</feature>
<dbReference type="Proteomes" id="UP000054845">
    <property type="component" value="Unassembled WGS sequence"/>
</dbReference>
<feature type="region of interest" description="Disordered" evidence="1">
    <location>
        <begin position="664"/>
        <end position="737"/>
    </location>
</feature>
<proteinExistence type="predicted"/>
<keyword evidence="2" id="KW-1133">Transmembrane helix</keyword>
<evidence type="ECO:0000256" key="2">
    <source>
        <dbReference type="SAM" id="Phobius"/>
    </source>
</evidence>
<keyword evidence="2" id="KW-0812">Transmembrane</keyword>
<feature type="compositionally biased region" description="Basic and acidic residues" evidence="1">
    <location>
        <begin position="282"/>
        <end position="291"/>
    </location>
</feature>
<dbReference type="EMBL" id="CCYA01000265">
    <property type="protein sequence ID" value="CEH17637.1"/>
    <property type="molecule type" value="Genomic_DNA"/>
</dbReference>
<sequence length="1487" mass="161751">MGASAESPARGPPHVRQVKRVWWTLPCILLFGIAYTYQSTWSDRWLNIVRSAKAPAVAPHQPMSAGVSYADTIGRADSALLDAVGVDLESSEKCLAPLSTNQSSEAPNFRGQAPPLRPRVVLSILQRRAGAEDSPALFKAIHNTQGNSEAPIFSGGERVAGPLPLVKESQHIVGPDGSVFSSRKPYNQLAPSSQYKFKKRLTLLQMQKDGIPEPPLINGKRPHGWLRAFPDPSPDMVGASIAGRPRAVRKLPSGEEPSARRRRPGRDKSEALSVSSQWRQMNPERTKQARENRKRAQQAGIPLKRGAPRKPLDQLTRASILRRVREAQAGKAPWPQLPGTGSESVSGGSTPSRDAGGLLGNSGKTHASSDPSPAVSHSASVNMESTTHSGRSGYSPNKSNSLHVSTEQAPSHTLEPAHATSEHTATPRTLHRHLSMLEAELHQPATSPHHVQEHAGHARLHDLMTDLAHTLRNTPSAHDDWTHALLADLHPRGLSGELGEAVVGAASEHVSPALPSKGAGSRGGLSTTAKYFQANPEKYQAALKRERDRRRLMSDVTGAKRGRPFRPWDQLSPQQKKRRIQKTLMYDADTNLANRFSQEKVRSVLSDFQTALHGPAHPTSDAHTSPDHLIQAHAAEAIQGHTLTGPRPAGFNGESHLEGYRGQLEESNGKGAGVRAPEAATHAEEAVRPISTSASSSEKGHQHPDRYKEMHARAGAYRRPKYGPRNKRGPRSAATPLQHLSRSGLQYRLEKLQSVEAQSRVAPNAPSIQQPVVSLPVVQGHKYAKTFQELSSGGQTYRKQRFEFLQKVNKLKGLNPSLGETSGKTSSGTSGASQQSHSWSSTTSAQPDSPRHAPNTHALQRRTASQDIWSLAGDLVSRGEAEDLVRQLASNPNVRRLDVLSAAGPQAGAHLRTASAELVREGSAEGTLTARPSAFVPYGRPVGNVVEDTPRLQGSGLSTSRNFGHVPTLPSTESNSPLAPPPSAPMTPPENPASRERPYGIMYGDSPNYKAPLRKHLRKPDSELTSPYRKLRADEAAYQAHLARVRDRRREKEIEALGGPPARKLPRGRLPKPEGEPLTRSAQYYREHPDLRAKVSERRRIAYRKKKLEKAAAINKPSGEGSSTTRLDGADHASSARPEESGQFRRDSILPPRPTPRAASGRQTSSIVATAEPRRASSIRRRSPSPGPPLPHFDGSAGAVTSDLASALRAADSSAASGLEVSSRGHGRESGPAKTLTEGKGTEQKAERPFMIGIPRFSMPKKPYEELGPSGRYLRDNPDKAKLKNAQRRGAADEYGNPIKPGDEVSELTRNRRARQLGKYGGQLREVRPIEDLSPAQRYWRLRPEKHAEWNARRRAARAAKALEKAEQQHHAAALAAAGTPETAAPSIPMSELRPHLKRLKRSMLASYTTKKNLKFKHAGWDSRRLDDYVADLQKELHSPGHEADSSSYQSSSGSVQSPSSSAAIPESRTQQSFSNGSTAKMHKILP</sequence>
<feature type="compositionally biased region" description="Basic and acidic residues" evidence="1">
    <location>
        <begin position="1044"/>
        <end position="1055"/>
    </location>
</feature>
<feature type="region of interest" description="Disordered" evidence="1">
    <location>
        <begin position="1044"/>
        <end position="1310"/>
    </location>
</feature>
<evidence type="ECO:0000313" key="3">
    <source>
        <dbReference type="EMBL" id="CEH17637.1"/>
    </source>
</evidence>
<feature type="compositionally biased region" description="Basic and acidic residues" evidence="1">
    <location>
        <begin position="1301"/>
        <end position="1310"/>
    </location>
</feature>
<feature type="compositionally biased region" description="Low complexity" evidence="1">
    <location>
        <begin position="1446"/>
        <end position="1462"/>
    </location>
</feature>
<keyword evidence="2" id="KW-0472">Membrane</keyword>
<feature type="region of interest" description="Disordered" evidence="1">
    <location>
        <begin position="813"/>
        <end position="863"/>
    </location>
</feature>
<keyword evidence="4" id="KW-1185">Reference proteome</keyword>
<feature type="region of interest" description="Disordered" evidence="1">
    <location>
        <begin position="327"/>
        <end position="426"/>
    </location>
</feature>
<feature type="compositionally biased region" description="Low complexity" evidence="1">
    <location>
        <begin position="338"/>
        <end position="352"/>
    </location>
</feature>
<feature type="compositionally biased region" description="Basic and acidic residues" evidence="1">
    <location>
        <begin position="698"/>
        <end position="712"/>
    </location>
</feature>
<feature type="compositionally biased region" description="Basic and acidic residues" evidence="1">
    <location>
        <begin position="1085"/>
        <end position="1100"/>
    </location>
</feature>
<feature type="region of interest" description="Disordered" evidence="1">
    <location>
        <begin position="210"/>
        <end position="314"/>
    </location>
</feature>
<organism evidence="3 4">
    <name type="scientific">Ceraceosorus bombacis</name>
    <dbReference type="NCBI Taxonomy" id="401625"/>
    <lineage>
        <taxon>Eukaryota</taxon>
        <taxon>Fungi</taxon>
        <taxon>Dikarya</taxon>
        <taxon>Basidiomycota</taxon>
        <taxon>Ustilaginomycotina</taxon>
        <taxon>Exobasidiomycetes</taxon>
        <taxon>Ceraceosorales</taxon>
        <taxon>Ceraceosoraceae</taxon>
        <taxon>Ceraceosorus</taxon>
    </lineage>
</organism>
<reference evidence="3 4" key="1">
    <citation type="submission" date="2014-09" db="EMBL/GenBank/DDBJ databases">
        <authorList>
            <person name="Magalhaes I.L.F."/>
            <person name="Oliveira U."/>
            <person name="Santos F.R."/>
            <person name="Vidigal T.H.D.A."/>
            <person name="Brescovit A.D."/>
            <person name="Santos A.J."/>
        </authorList>
    </citation>
    <scope>NUCLEOTIDE SEQUENCE [LARGE SCALE GENOMIC DNA]</scope>
</reference>
<feature type="transmembrane region" description="Helical" evidence="2">
    <location>
        <begin position="21"/>
        <end position="37"/>
    </location>
</feature>
<feature type="compositionally biased region" description="Basic residues" evidence="1">
    <location>
        <begin position="716"/>
        <end position="730"/>
    </location>
</feature>
<feature type="region of interest" description="Disordered" evidence="1">
    <location>
        <begin position="951"/>
        <end position="1025"/>
    </location>
</feature>
<evidence type="ECO:0000313" key="4">
    <source>
        <dbReference type="Proteomes" id="UP000054845"/>
    </source>
</evidence>
<feature type="compositionally biased region" description="Basic and acidic residues" evidence="1">
    <location>
        <begin position="1137"/>
        <end position="1148"/>
    </location>
</feature>
<feature type="compositionally biased region" description="Low complexity" evidence="1">
    <location>
        <begin position="1371"/>
        <end position="1386"/>
    </location>
</feature>
<accession>A0A0P1BML9</accession>